<dbReference type="EMBL" id="SFCC01000021">
    <property type="protein sequence ID" value="RZQ59806.1"/>
    <property type="molecule type" value="Genomic_DNA"/>
</dbReference>
<name>A0A4Q7J0A7_9PSEU</name>
<protein>
    <submittedName>
        <fullName evidence="2">Helix-turn-helix domain-containing protein</fullName>
    </submittedName>
</protein>
<dbReference type="RefSeq" id="WP_130479371.1">
    <property type="nucleotide sequence ID" value="NZ_SFCC01000021.1"/>
</dbReference>
<accession>A0A4Q7J0A7</accession>
<dbReference type="AlphaFoldDB" id="A0A4Q7J0A7"/>
<dbReference type="Pfam" id="PF12728">
    <property type="entry name" value="HTH_17"/>
    <property type="match status" value="1"/>
</dbReference>
<feature type="domain" description="Helix-turn-helix" evidence="1">
    <location>
        <begin position="32"/>
        <end position="78"/>
    </location>
</feature>
<evidence type="ECO:0000313" key="2">
    <source>
        <dbReference type="EMBL" id="RZQ59806.1"/>
    </source>
</evidence>
<sequence length="90" mass="9902">MSARLAEAVDALREEVRQLRKAAQAPARATWTPSEVAEKLGIPYDTVLALIHSGELGHIKAGRYYLVPDEELRKYLAAVTRGTAQLRDAS</sequence>
<reference evidence="2 3" key="1">
    <citation type="submission" date="2019-02" db="EMBL/GenBank/DDBJ databases">
        <title>Draft genome sequence of Amycolatopsis sp. 8-3EHSu isolated from roots of Suaeda maritima.</title>
        <authorList>
            <person name="Duangmal K."/>
            <person name="Chantavorakit T."/>
        </authorList>
    </citation>
    <scope>NUCLEOTIDE SEQUENCE [LARGE SCALE GENOMIC DNA]</scope>
    <source>
        <strain evidence="2 3">8-3EHSu</strain>
    </source>
</reference>
<dbReference type="NCBIfam" id="TIGR01764">
    <property type="entry name" value="excise"/>
    <property type="match status" value="1"/>
</dbReference>
<keyword evidence="3" id="KW-1185">Reference proteome</keyword>
<comment type="caution">
    <text evidence="2">The sequence shown here is derived from an EMBL/GenBank/DDBJ whole genome shotgun (WGS) entry which is preliminary data.</text>
</comment>
<gene>
    <name evidence="2" type="ORF">EWH70_32335</name>
</gene>
<dbReference type="InterPro" id="IPR041657">
    <property type="entry name" value="HTH_17"/>
</dbReference>
<evidence type="ECO:0000259" key="1">
    <source>
        <dbReference type="Pfam" id="PF12728"/>
    </source>
</evidence>
<dbReference type="OrthoDB" id="3632139at2"/>
<evidence type="ECO:0000313" key="3">
    <source>
        <dbReference type="Proteomes" id="UP000292003"/>
    </source>
</evidence>
<dbReference type="InterPro" id="IPR010093">
    <property type="entry name" value="SinI_DNA-bd"/>
</dbReference>
<organism evidence="2 3">
    <name type="scientific">Amycolatopsis suaedae</name>
    <dbReference type="NCBI Taxonomy" id="2510978"/>
    <lineage>
        <taxon>Bacteria</taxon>
        <taxon>Bacillati</taxon>
        <taxon>Actinomycetota</taxon>
        <taxon>Actinomycetes</taxon>
        <taxon>Pseudonocardiales</taxon>
        <taxon>Pseudonocardiaceae</taxon>
        <taxon>Amycolatopsis</taxon>
    </lineage>
</organism>
<dbReference type="Proteomes" id="UP000292003">
    <property type="component" value="Unassembled WGS sequence"/>
</dbReference>
<proteinExistence type="predicted"/>
<dbReference type="GO" id="GO:0003677">
    <property type="term" value="F:DNA binding"/>
    <property type="evidence" value="ECO:0007669"/>
    <property type="project" value="InterPro"/>
</dbReference>